<name>A0A3B1AIC3_9ZZZZ</name>
<keyword evidence="1" id="KW-0812">Transmembrane</keyword>
<organism evidence="2">
    <name type="scientific">hydrothermal vent metagenome</name>
    <dbReference type="NCBI Taxonomy" id="652676"/>
    <lineage>
        <taxon>unclassified sequences</taxon>
        <taxon>metagenomes</taxon>
        <taxon>ecological metagenomes</taxon>
    </lineage>
</organism>
<accession>A0A3B1AIC3</accession>
<sequence length="319" mass="35085">MILTRQQQGQAIAEFNVTAVFLLVPLFILVPLLGKYIDMKHTSVQAARYMAWERTVWFEEAPKYTSTAAVKSTFILEKETISRVFGDTDKLVSASDSAGLGSDEVNLLWKDNAGRQLVDGDAISVKIPNGDEAVPSMSYQAFNILTNIIDIPANYIGDKLIDGLEWFNDGAEALTGSRPIPVPNSPLFDIVSKFHFEGYYRPEVKVAVNNIPYLSVFDNLNLEIESHAAILTDSWSAAGNEGKRKQDTQFAKWADSFVPFARVRPLFKPAQDIFSYKVLGVSIAPELGADSLIFGFVDTDPVTDSSIIPACPAGVCSFE</sequence>
<protein>
    <submittedName>
        <fullName evidence="2">Uncharacterized protein</fullName>
    </submittedName>
</protein>
<evidence type="ECO:0000313" key="2">
    <source>
        <dbReference type="EMBL" id="VAW93634.1"/>
    </source>
</evidence>
<dbReference type="AlphaFoldDB" id="A0A3B1AIC3"/>
<reference evidence="2" key="1">
    <citation type="submission" date="2018-06" db="EMBL/GenBank/DDBJ databases">
        <authorList>
            <person name="Zhirakovskaya E."/>
        </authorList>
    </citation>
    <scope>NUCLEOTIDE SEQUENCE</scope>
</reference>
<feature type="transmembrane region" description="Helical" evidence="1">
    <location>
        <begin position="12"/>
        <end position="33"/>
    </location>
</feature>
<dbReference type="EMBL" id="UOFT01000034">
    <property type="protein sequence ID" value="VAW93634.1"/>
    <property type="molecule type" value="Genomic_DNA"/>
</dbReference>
<gene>
    <name evidence="2" type="ORF">MNBD_GAMMA23-663</name>
</gene>
<evidence type="ECO:0000256" key="1">
    <source>
        <dbReference type="SAM" id="Phobius"/>
    </source>
</evidence>
<proteinExistence type="predicted"/>
<keyword evidence="1" id="KW-1133">Transmembrane helix</keyword>
<keyword evidence="1" id="KW-0472">Membrane</keyword>